<dbReference type="AlphaFoldDB" id="A0A1W0XAG9"/>
<dbReference type="CDD" id="cd02440">
    <property type="entry name" value="AdoMet_MTases"/>
    <property type="match status" value="1"/>
</dbReference>
<evidence type="ECO:0000256" key="3">
    <source>
        <dbReference type="ARBA" id="ARBA00022679"/>
    </source>
</evidence>
<dbReference type="SUPFAM" id="SSF53335">
    <property type="entry name" value="S-adenosyl-L-methionine-dependent methyltransferases"/>
    <property type="match status" value="1"/>
</dbReference>
<comment type="similarity">
    <text evidence="1">Belongs to the methyltransferase superfamily.</text>
</comment>
<evidence type="ECO:0000256" key="2">
    <source>
        <dbReference type="ARBA" id="ARBA00022603"/>
    </source>
</evidence>
<keyword evidence="6" id="KW-1185">Reference proteome</keyword>
<dbReference type="Gene3D" id="3.40.50.150">
    <property type="entry name" value="Vaccinia Virus protein VP39"/>
    <property type="match status" value="1"/>
</dbReference>
<dbReference type="InterPro" id="IPR051419">
    <property type="entry name" value="Lys/N-term_MeTrsfase_sf"/>
</dbReference>
<evidence type="ECO:0000256" key="1">
    <source>
        <dbReference type="ARBA" id="ARBA00008361"/>
    </source>
</evidence>
<feature type="domain" description="Methyltransferase" evidence="4">
    <location>
        <begin position="42"/>
        <end position="162"/>
    </location>
</feature>
<accession>A0A1W0XAG9</accession>
<dbReference type="GO" id="GO:0032259">
    <property type="term" value="P:methylation"/>
    <property type="evidence" value="ECO:0007669"/>
    <property type="project" value="UniProtKB-KW"/>
</dbReference>
<dbReference type="Proteomes" id="UP000192578">
    <property type="component" value="Unassembled WGS sequence"/>
</dbReference>
<dbReference type="GO" id="GO:0008168">
    <property type="term" value="F:methyltransferase activity"/>
    <property type="evidence" value="ECO:0007669"/>
    <property type="project" value="UniProtKB-KW"/>
</dbReference>
<dbReference type="Pfam" id="PF13847">
    <property type="entry name" value="Methyltransf_31"/>
    <property type="match status" value="1"/>
</dbReference>
<protein>
    <submittedName>
        <fullName evidence="5">Endothelin-converting enzyme 2</fullName>
    </submittedName>
</protein>
<dbReference type="EMBL" id="MTYJ01000007">
    <property type="protein sequence ID" value="OQV24271.1"/>
    <property type="molecule type" value="Genomic_DNA"/>
</dbReference>
<keyword evidence="3" id="KW-0808">Transferase</keyword>
<sequence>MASDNSDFDKQDYWEERYKVEDNFEWCCNLRNVSDMLTPRLEKGFRILVLGCGNSAFSADLYAMGYHNITNIDYSSTVIENMANKYSELSGMSWQTMDMFDLGFPEHSFDCVLEKCTFEVLFVKEKDPWNTSEETVTRMNAVMQQISKVLRPGGELLSISFTQPHFRLPLFRMCCPAWNFEYKTFGQLFHYFFYIGISSTV</sequence>
<dbReference type="InterPro" id="IPR029063">
    <property type="entry name" value="SAM-dependent_MTases_sf"/>
</dbReference>
<dbReference type="InterPro" id="IPR025714">
    <property type="entry name" value="Methyltranfer_dom"/>
</dbReference>
<reference evidence="6" key="1">
    <citation type="submission" date="2017-01" db="EMBL/GenBank/DDBJ databases">
        <title>Comparative genomics of anhydrobiosis in the tardigrade Hypsibius dujardini.</title>
        <authorList>
            <person name="Yoshida Y."/>
            <person name="Koutsovoulos G."/>
            <person name="Laetsch D."/>
            <person name="Stevens L."/>
            <person name="Kumar S."/>
            <person name="Horikawa D."/>
            <person name="Ishino K."/>
            <person name="Komine S."/>
            <person name="Tomita M."/>
            <person name="Blaxter M."/>
            <person name="Arakawa K."/>
        </authorList>
    </citation>
    <scope>NUCLEOTIDE SEQUENCE [LARGE SCALE GENOMIC DNA]</scope>
    <source>
        <strain evidence="6">Z151</strain>
    </source>
</reference>
<keyword evidence="2" id="KW-0489">Methyltransferase</keyword>
<dbReference type="PANTHER" id="PTHR12176">
    <property type="entry name" value="SAM-DEPENDENT METHYLTRANSFERASE SUPERFAMILY PROTEIN"/>
    <property type="match status" value="1"/>
</dbReference>
<evidence type="ECO:0000259" key="4">
    <source>
        <dbReference type="Pfam" id="PF13847"/>
    </source>
</evidence>
<name>A0A1W0XAG9_HYPEX</name>
<dbReference type="PANTHER" id="PTHR12176:SF80">
    <property type="entry name" value="EEF1A LYSINE METHYLTRANSFERASE 4"/>
    <property type="match status" value="1"/>
</dbReference>
<organism evidence="5 6">
    <name type="scientific">Hypsibius exemplaris</name>
    <name type="common">Freshwater tardigrade</name>
    <dbReference type="NCBI Taxonomy" id="2072580"/>
    <lineage>
        <taxon>Eukaryota</taxon>
        <taxon>Metazoa</taxon>
        <taxon>Ecdysozoa</taxon>
        <taxon>Tardigrada</taxon>
        <taxon>Eutardigrada</taxon>
        <taxon>Parachela</taxon>
        <taxon>Hypsibioidea</taxon>
        <taxon>Hypsibiidae</taxon>
        <taxon>Hypsibius</taxon>
    </lineage>
</organism>
<evidence type="ECO:0000313" key="6">
    <source>
        <dbReference type="Proteomes" id="UP000192578"/>
    </source>
</evidence>
<proteinExistence type="inferred from homology"/>
<evidence type="ECO:0000313" key="5">
    <source>
        <dbReference type="EMBL" id="OQV24271.1"/>
    </source>
</evidence>
<comment type="caution">
    <text evidence="5">The sequence shown here is derived from an EMBL/GenBank/DDBJ whole genome shotgun (WGS) entry which is preliminary data.</text>
</comment>
<gene>
    <name evidence="5" type="ORF">BV898_01812</name>
</gene>
<dbReference type="OrthoDB" id="411785at2759"/>